<dbReference type="CDD" id="cd01335">
    <property type="entry name" value="Radical_SAM"/>
    <property type="match status" value="1"/>
</dbReference>
<keyword evidence="11 12" id="KW-1015">Disulfide bond</keyword>
<dbReference type="GO" id="GO:0070040">
    <property type="term" value="F:rRNA (adenine(2503)-C2-)-methyltransferase activity"/>
    <property type="evidence" value="ECO:0007669"/>
    <property type="project" value="UniProtKB-UniRule"/>
</dbReference>
<dbReference type="GO" id="GO:0005737">
    <property type="term" value="C:cytoplasm"/>
    <property type="evidence" value="ECO:0007669"/>
    <property type="project" value="UniProtKB-SubCell"/>
</dbReference>
<gene>
    <name evidence="12 14" type="primary">rlmN</name>
    <name evidence="14" type="ORF">COT34_00215</name>
</gene>
<dbReference type="SMART" id="SM00729">
    <property type="entry name" value="Elp3"/>
    <property type="match status" value="1"/>
</dbReference>
<dbReference type="InterPro" id="IPR027492">
    <property type="entry name" value="RNA_MTrfase_RlmN"/>
</dbReference>
<dbReference type="InterPro" id="IPR004383">
    <property type="entry name" value="rRNA_lsu_MTrfase_RlmN/Cfr"/>
</dbReference>
<dbReference type="SUPFAM" id="SSF102114">
    <property type="entry name" value="Radical SAM enzymes"/>
    <property type="match status" value="1"/>
</dbReference>
<feature type="binding site" evidence="12">
    <location>
        <position position="184"/>
    </location>
    <ligand>
        <name>S-adenosyl-L-methionine</name>
        <dbReference type="ChEBI" id="CHEBI:59789"/>
    </ligand>
</feature>
<feature type="binding site" evidence="12">
    <location>
        <position position="283"/>
    </location>
    <ligand>
        <name>S-adenosyl-L-methionine</name>
        <dbReference type="ChEBI" id="CHEBI:59789"/>
    </ligand>
</feature>
<accession>A0A2M6T1N4</accession>
<evidence type="ECO:0000256" key="3">
    <source>
        <dbReference type="ARBA" id="ARBA00022490"/>
    </source>
</evidence>
<dbReference type="PIRSF" id="PIRSF006004">
    <property type="entry name" value="CHP00048"/>
    <property type="match status" value="1"/>
</dbReference>
<evidence type="ECO:0000259" key="13">
    <source>
        <dbReference type="PROSITE" id="PS51918"/>
    </source>
</evidence>
<dbReference type="Proteomes" id="UP000229390">
    <property type="component" value="Unassembled WGS sequence"/>
</dbReference>
<feature type="binding site" evidence="12">
    <location>
        <position position="109"/>
    </location>
    <ligand>
        <name>[4Fe-4S] cluster</name>
        <dbReference type="ChEBI" id="CHEBI:49883"/>
        <note>4Fe-4S-S-AdoMet</note>
    </ligand>
</feature>
<organism evidence="14 15">
    <name type="scientific">Candidatus Nealsonbacteria bacterium CG08_land_8_20_14_0_20_43_11</name>
    <dbReference type="NCBI Taxonomy" id="1974706"/>
    <lineage>
        <taxon>Bacteria</taxon>
        <taxon>Candidatus Nealsoniibacteriota</taxon>
    </lineage>
</organism>
<dbReference type="InterPro" id="IPR006638">
    <property type="entry name" value="Elp3/MiaA/NifB-like_rSAM"/>
</dbReference>
<dbReference type="GO" id="GO:0046872">
    <property type="term" value="F:metal ion binding"/>
    <property type="evidence" value="ECO:0007669"/>
    <property type="project" value="UniProtKB-KW"/>
</dbReference>
<evidence type="ECO:0000313" key="15">
    <source>
        <dbReference type="Proteomes" id="UP000229390"/>
    </source>
</evidence>
<dbReference type="GO" id="GO:0051539">
    <property type="term" value="F:4 iron, 4 sulfur cluster binding"/>
    <property type="evidence" value="ECO:0007669"/>
    <property type="project" value="UniProtKB-UniRule"/>
</dbReference>
<evidence type="ECO:0000256" key="2">
    <source>
        <dbReference type="ARBA" id="ARBA00022485"/>
    </source>
</evidence>
<dbReference type="NCBIfam" id="TIGR00048">
    <property type="entry name" value="rRNA_mod_RlmN"/>
    <property type="match status" value="1"/>
</dbReference>
<dbReference type="SFLD" id="SFLDG01062">
    <property type="entry name" value="methyltransferase_(Class_A)"/>
    <property type="match status" value="1"/>
</dbReference>
<keyword evidence="5 12" id="KW-0489">Methyltransferase</keyword>
<comment type="catalytic activity">
    <reaction evidence="12">
        <text>adenosine(2503) in 23S rRNA + 2 reduced [2Fe-2S]-[ferredoxin] + 2 S-adenosyl-L-methionine = 2-methyladenosine(2503) in 23S rRNA + 5'-deoxyadenosine + L-methionine + 2 oxidized [2Fe-2S]-[ferredoxin] + S-adenosyl-L-homocysteine</text>
        <dbReference type="Rhea" id="RHEA:42916"/>
        <dbReference type="Rhea" id="RHEA-COMP:10000"/>
        <dbReference type="Rhea" id="RHEA-COMP:10001"/>
        <dbReference type="Rhea" id="RHEA-COMP:10152"/>
        <dbReference type="Rhea" id="RHEA-COMP:10282"/>
        <dbReference type="ChEBI" id="CHEBI:17319"/>
        <dbReference type="ChEBI" id="CHEBI:33737"/>
        <dbReference type="ChEBI" id="CHEBI:33738"/>
        <dbReference type="ChEBI" id="CHEBI:57844"/>
        <dbReference type="ChEBI" id="CHEBI:57856"/>
        <dbReference type="ChEBI" id="CHEBI:59789"/>
        <dbReference type="ChEBI" id="CHEBI:74411"/>
        <dbReference type="ChEBI" id="CHEBI:74497"/>
        <dbReference type="EC" id="2.1.1.192"/>
    </reaction>
</comment>
<dbReference type="EMBL" id="PEYE01000005">
    <property type="protein sequence ID" value="PIS39084.1"/>
    <property type="molecule type" value="Genomic_DNA"/>
</dbReference>
<evidence type="ECO:0000256" key="10">
    <source>
        <dbReference type="ARBA" id="ARBA00023014"/>
    </source>
</evidence>
<evidence type="ECO:0000256" key="5">
    <source>
        <dbReference type="ARBA" id="ARBA00022603"/>
    </source>
</evidence>
<keyword evidence="7 12" id="KW-0949">S-adenosyl-L-methionine</keyword>
<dbReference type="InterPro" id="IPR007197">
    <property type="entry name" value="rSAM"/>
</dbReference>
<keyword evidence="10 12" id="KW-0411">Iron-sulfur</keyword>
<reference evidence="15" key="1">
    <citation type="submission" date="2017-09" db="EMBL/GenBank/DDBJ databases">
        <title>Depth-based differentiation of microbial function through sediment-hosted aquifers and enrichment of novel symbionts in the deep terrestrial subsurface.</title>
        <authorList>
            <person name="Probst A.J."/>
            <person name="Ladd B."/>
            <person name="Jarett J.K."/>
            <person name="Geller-Mcgrath D.E."/>
            <person name="Sieber C.M.K."/>
            <person name="Emerson J.B."/>
            <person name="Anantharaman K."/>
            <person name="Thomas B.C."/>
            <person name="Malmstrom R."/>
            <person name="Stieglmeier M."/>
            <person name="Klingl A."/>
            <person name="Woyke T."/>
            <person name="Ryan C.M."/>
            <person name="Banfield J.F."/>
        </authorList>
    </citation>
    <scope>NUCLEOTIDE SEQUENCE [LARGE SCALE GENOMIC DNA]</scope>
</reference>
<comment type="caution">
    <text evidence="14">The sequence shown here is derived from an EMBL/GenBank/DDBJ whole genome shotgun (WGS) entry which is preliminary data.</text>
</comment>
<feature type="domain" description="Radical SAM core" evidence="13">
    <location>
        <begin position="88"/>
        <end position="317"/>
    </location>
</feature>
<dbReference type="SFLD" id="SFLDF00275">
    <property type="entry name" value="adenosine_C2_methyltransferase"/>
    <property type="match status" value="1"/>
</dbReference>
<dbReference type="PANTHER" id="PTHR30544:SF5">
    <property type="entry name" value="RADICAL SAM CORE DOMAIN-CONTAINING PROTEIN"/>
    <property type="match status" value="1"/>
</dbReference>
<proteinExistence type="inferred from homology"/>
<dbReference type="InterPro" id="IPR013785">
    <property type="entry name" value="Aldolase_TIM"/>
</dbReference>
<feature type="binding site" evidence="12">
    <location>
        <position position="106"/>
    </location>
    <ligand>
        <name>[4Fe-4S] cluster</name>
        <dbReference type="ChEBI" id="CHEBI:49883"/>
        <note>4Fe-4S-S-AdoMet</note>
    </ligand>
</feature>
<keyword evidence="6 12" id="KW-0808">Transferase</keyword>
<comment type="function">
    <text evidence="12">Specifically methylates position 2 of adenine 2503 in 23S rRNA and position 2 of adenine 37 in tRNAs.</text>
</comment>
<dbReference type="Pfam" id="PF04055">
    <property type="entry name" value="Radical_SAM"/>
    <property type="match status" value="1"/>
</dbReference>
<comment type="miscellaneous">
    <text evidence="12">Reaction proceeds by a ping-pong mechanism involving intermediate methylation of a conserved cysteine residue.</text>
</comment>
<evidence type="ECO:0000256" key="1">
    <source>
        <dbReference type="ARBA" id="ARBA00004496"/>
    </source>
</evidence>
<keyword evidence="12" id="KW-0819">tRNA processing</keyword>
<protein>
    <recommendedName>
        <fullName evidence="12">Probable dual-specificity RNA methyltransferase RlmN</fullName>
        <ecNumber evidence="12">2.1.1.192</ecNumber>
    </recommendedName>
    <alternativeName>
        <fullName evidence="12">23S rRNA (adenine(2503)-C(2))-methyltransferase</fullName>
    </alternativeName>
    <alternativeName>
        <fullName evidence="12">23S rRNA m2A2503 methyltransferase</fullName>
    </alternativeName>
    <alternativeName>
        <fullName evidence="12">Ribosomal RNA large subunit methyltransferase N</fullName>
    </alternativeName>
    <alternativeName>
        <fullName evidence="12">tRNA (adenine(37)-C(2))-methyltransferase</fullName>
    </alternativeName>
    <alternativeName>
        <fullName evidence="12">tRNA m2A37 methyltransferase</fullName>
    </alternativeName>
</protein>
<comment type="catalytic activity">
    <reaction evidence="12">
        <text>adenosine(37) in tRNA + 2 reduced [2Fe-2S]-[ferredoxin] + 2 S-adenosyl-L-methionine = 2-methyladenosine(37) in tRNA + 5'-deoxyadenosine + L-methionine + 2 oxidized [2Fe-2S]-[ferredoxin] + S-adenosyl-L-homocysteine</text>
        <dbReference type="Rhea" id="RHEA:43332"/>
        <dbReference type="Rhea" id="RHEA-COMP:10000"/>
        <dbReference type="Rhea" id="RHEA-COMP:10001"/>
        <dbReference type="Rhea" id="RHEA-COMP:10162"/>
        <dbReference type="Rhea" id="RHEA-COMP:10485"/>
        <dbReference type="ChEBI" id="CHEBI:17319"/>
        <dbReference type="ChEBI" id="CHEBI:33737"/>
        <dbReference type="ChEBI" id="CHEBI:33738"/>
        <dbReference type="ChEBI" id="CHEBI:57844"/>
        <dbReference type="ChEBI" id="CHEBI:57856"/>
        <dbReference type="ChEBI" id="CHEBI:59789"/>
        <dbReference type="ChEBI" id="CHEBI:74411"/>
        <dbReference type="ChEBI" id="CHEBI:74497"/>
        <dbReference type="EC" id="2.1.1.192"/>
    </reaction>
</comment>
<dbReference type="Gene3D" id="3.20.20.70">
    <property type="entry name" value="Aldolase class I"/>
    <property type="match status" value="1"/>
</dbReference>
<feature type="binding site" evidence="12">
    <location>
        <begin position="152"/>
        <end position="153"/>
    </location>
    <ligand>
        <name>S-adenosyl-L-methionine</name>
        <dbReference type="ChEBI" id="CHEBI:59789"/>
    </ligand>
</feature>
<evidence type="ECO:0000256" key="7">
    <source>
        <dbReference type="ARBA" id="ARBA00022691"/>
    </source>
</evidence>
<dbReference type="InterPro" id="IPR040072">
    <property type="entry name" value="Methyltransferase_A"/>
</dbReference>
<keyword evidence="8 12" id="KW-0479">Metal-binding</keyword>
<evidence type="ECO:0000256" key="12">
    <source>
        <dbReference type="HAMAP-Rule" id="MF_01849"/>
    </source>
</evidence>
<evidence type="ECO:0000256" key="4">
    <source>
        <dbReference type="ARBA" id="ARBA00022552"/>
    </source>
</evidence>
<feature type="disulfide bond" description="(transient)" evidence="12">
    <location>
        <begin position="95"/>
        <end position="332"/>
    </location>
</feature>
<dbReference type="GO" id="GO:0000049">
    <property type="term" value="F:tRNA binding"/>
    <property type="evidence" value="ECO:0007669"/>
    <property type="project" value="UniProtKB-UniRule"/>
</dbReference>
<evidence type="ECO:0000256" key="11">
    <source>
        <dbReference type="ARBA" id="ARBA00023157"/>
    </source>
</evidence>
<feature type="binding site" evidence="12">
    <location>
        <position position="102"/>
    </location>
    <ligand>
        <name>[4Fe-4S] cluster</name>
        <dbReference type="ChEBI" id="CHEBI:49883"/>
        <note>4Fe-4S-S-AdoMet</note>
    </ligand>
</feature>
<evidence type="ECO:0000256" key="8">
    <source>
        <dbReference type="ARBA" id="ARBA00022723"/>
    </source>
</evidence>
<dbReference type="GO" id="GO:0070475">
    <property type="term" value="P:rRNA base methylation"/>
    <property type="evidence" value="ECO:0007669"/>
    <property type="project" value="UniProtKB-UniRule"/>
</dbReference>
<evidence type="ECO:0000313" key="14">
    <source>
        <dbReference type="EMBL" id="PIS39084.1"/>
    </source>
</evidence>
<keyword evidence="9 12" id="KW-0408">Iron</keyword>
<dbReference type="InterPro" id="IPR058240">
    <property type="entry name" value="rSAM_sf"/>
</dbReference>
<dbReference type="PROSITE" id="PS51918">
    <property type="entry name" value="RADICAL_SAM"/>
    <property type="match status" value="1"/>
</dbReference>
<feature type="binding site" evidence="12">
    <location>
        <begin position="207"/>
        <end position="209"/>
    </location>
    <ligand>
        <name>S-adenosyl-L-methionine</name>
        <dbReference type="ChEBI" id="CHEBI:59789"/>
    </ligand>
</feature>
<dbReference type="GO" id="GO:0019843">
    <property type="term" value="F:rRNA binding"/>
    <property type="evidence" value="ECO:0007669"/>
    <property type="project" value="UniProtKB-UniRule"/>
</dbReference>
<dbReference type="GO" id="GO:0002935">
    <property type="term" value="F:tRNA (adenine(37)-C2)-methyltransferase activity"/>
    <property type="evidence" value="ECO:0007669"/>
    <property type="project" value="UniProtKB-UniRule"/>
</dbReference>
<comment type="cofactor">
    <cofactor evidence="12">
        <name>[4Fe-4S] cluster</name>
        <dbReference type="ChEBI" id="CHEBI:49883"/>
    </cofactor>
    <text evidence="12">Binds 1 [4Fe-4S] cluster. The cluster is coordinated with 3 cysteines and an exchangeable S-adenosyl-L-methionine.</text>
</comment>
<dbReference type="PANTHER" id="PTHR30544">
    <property type="entry name" value="23S RRNA METHYLTRANSFERASE"/>
    <property type="match status" value="1"/>
</dbReference>
<dbReference type="AlphaFoldDB" id="A0A2M6T1N4"/>
<evidence type="ECO:0000256" key="9">
    <source>
        <dbReference type="ARBA" id="ARBA00023004"/>
    </source>
</evidence>
<dbReference type="HAMAP" id="MF_01849">
    <property type="entry name" value="RNA_methyltr_RlmN"/>
    <property type="match status" value="1"/>
</dbReference>
<name>A0A2M6T1N4_9BACT</name>
<comment type="subcellular location">
    <subcellularLocation>
        <location evidence="1 12">Cytoplasm</location>
    </subcellularLocation>
</comment>
<dbReference type="EC" id="2.1.1.192" evidence="12"/>
<dbReference type="FunFam" id="3.20.20.70:FF:000014">
    <property type="entry name" value="Probable dual-specificity RNA methyltransferase RlmN"/>
    <property type="match status" value="1"/>
</dbReference>
<evidence type="ECO:0000256" key="6">
    <source>
        <dbReference type="ARBA" id="ARBA00022679"/>
    </source>
</evidence>
<feature type="active site" description="S-methylcysteine intermediate" evidence="12">
    <location>
        <position position="332"/>
    </location>
</feature>
<keyword evidence="2 12" id="KW-0004">4Fe-4S</keyword>
<sequence>MDLSNLEKIFKTEPAYRLKQAKQAVFRDLISNWQETMVLPAVLREELNQKCPLEIKGEVFASKTGDSLKAIISLRDGLKIESVLMKHADGRNTVCVSSQVGCPLGCSFCATGKLGWKRNLEPIEIAEQALFFSRHLKEKGEKVSNVVFMGMGEPFLNYENVLAAIKILNDKDGFNLGGRHLSISTVGIIEGIKKLAEEKLEINLAISLHAPNDELRSRLMPINKKYPLKKVLTAVDEYLKKTRRRVMFEYIMIKGVNDSEAQAEELAKLMKKPLYFINLISYNPARIGFDNPTGVFTPSSPAAIKRFRQVLEKRGVAVTQRHRFGEDIDAACGQLVYRRKQQ</sequence>
<dbReference type="SFLD" id="SFLDS00029">
    <property type="entry name" value="Radical_SAM"/>
    <property type="match status" value="1"/>
</dbReference>
<keyword evidence="3 12" id="KW-0963">Cytoplasm</keyword>
<comment type="similarity">
    <text evidence="12">Belongs to the radical SAM superfamily. RlmN family.</text>
</comment>
<keyword evidence="4 12" id="KW-0698">rRNA processing</keyword>
<feature type="active site" description="Proton acceptor" evidence="12">
    <location>
        <position position="81"/>
    </location>
</feature>
<dbReference type="GO" id="GO:0030488">
    <property type="term" value="P:tRNA methylation"/>
    <property type="evidence" value="ECO:0007669"/>
    <property type="project" value="UniProtKB-UniRule"/>
</dbReference>